<evidence type="ECO:0000313" key="2">
    <source>
        <dbReference type="Proteomes" id="UP001231859"/>
    </source>
</evidence>
<dbReference type="EMBL" id="CP123759">
    <property type="protein sequence ID" value="WGO84085.1"/>
    <property type="molecule type" value="Genomic_DNA"/>
</dbReference>
<sequence length="40" mass="4216">MQVIKLNNGIRPMATIQDGVKTGIQPLPAAQNSVAVKPCI</sequence>
<name>A0ABY8P3L1_9GAMM</name>
<organism evidence="1 2">
    <name type="scientific">Arsenophonus apicola</name>
    <dbReference type="NCBI Taxonomy" id="2879119"/>
    <lineage>
        <taxon>Bacteria</taxon>
        <taxon>Pseudomonadati</taxon>
        <taxon>Pseudomonadota</taxon>
        <taxon>Gammaproteobacteria</taxon>
        <taxon>Enterobacterales</taxon>
        <taxon>Morganellaceae</taxon>
        <taxon>Arsenophonus</taxon>
    </lineage>
</organism>
<reference evidence="1 2" key="1">
    <citation type="submission" date="2023-04" db="EMBL/GenBank/DDBJ databases">
        <title>Genome dynamics across the evolutionary transition to endosymbiosis.</title>
        <authorList>
            <person name="Siozios S."/>
            <person name="Nadal-Jimenez P."/>
            <person name="Azagi T."/>
            <person name="Sprong H."/>
            <person name="Frost C.L."/>
            <person name="Parratt S.R."/>
            <person name="Taylor G."/>
            <person name="Brettell L."/>
            <person name="Lew K.C."/>
            <person name="Croft L."/>
            <person name="King K.C."/>
            <person name="Brockhurst M.A."/>
            <person name="Hypsa V."/>
            <person name="Novakova E."/>
            <person name="Darby A.C."/>
            <person name="Hurst G.D.D."/>
        </authorList>
    </citation>
    <scope>NUCLEOTIDE SEQUENCE [LARGE SCALE GENOMIC DNA]</scope>
    <source>
        <strain evidence="2">aApi_AU</strain>
    </source>
</reference>
<protein>
    <submittedName>
        <fullName evidence="1">Uncharacterized protein</fullName>
    </submittedName>
</protein>
<accession>A0ABY8P3L1</accession>
<dbReference type="Proteomes" id="UP001231859">
    <property type="component" value="Chromosome"/>
</dbReference>
<proteinExistence type="predicted"/>
<keyword evidence="2" id="KW-1185">Reference proteome</keyword>
<evidence type="ECO:0000313" key="1">
    <source>
        <dbReference type="EMBL" id="WGO84085.1"/>
    </source>
</evidence>
<gene>
    <name evidence="1" type="ORF">QG404_04065</name>
</gene>